<dbReference type="PANTHER" id="PTHR20858:SF17">
    <property type="entry name" value="HYDROXYMETHYLPYRIMIDINE_PHOSPHOMETHYLPYRIMIDINE KINASE THI20-RELATED"/>
    <property type="match status" value="1"/>
</dbReference>
<evidence type="ECO:0000256" key="5">
    <source>
        <dbReference type="SAM" id="MobiDB-lite"/>
    </source>
</evidence>
<dbReference type="InterPro" id="IPR036206">
    <property type="entry name" value="ThiamineP_synth_sf"/>
</dbReference>
<keyword evidence="9" id="KW-1185">Reference proteome</keyword>
<dbReference type="SUPFAM" id="SSF53613">
    <property type="entry name" value="Ribokinase-like"/>
    <property type="match status" value="1"/>
</dbReference>
<evidence type="ECO:0000256" key="1">
    <source>
        <dbReference type="ARBA" id="ARBA00001946"/>
    </source>
</evidence>
<dbReference type="InterPro" id="IPR022998">
    <property type="entry name" value="ThiamineP_synth_TenI"/>
</dbReference>
<feature type="domain" description="Pyridoxamine kinase/Phosphomethylpyrimidine kinase" evidence="7">
    <location>
        <begin position="33"/>
        <end position="298"/>
    </location>
</feature>
<feature type="domain" description="Thiamine phosphate synthase/TenI" evidence="6">
    <location>
        <begin position="355"/>
        <end position="525"/>
    </location>
</feature>
<dbReference type="NCBIfam" id="TIGR00097">
    <property type="entry name" value="HMP-P_kinase"/>
    <property type="match status" value="1"/>
</dbReference>
<evidence type="ECO:0000259" key="6">
    <source>
        <dbReference type="Pfam" id="PF02581"/>
    </source>
</evidence>
<dbReference type="InterPro" id="IPR013785">
    <property type="entry name" value="Aldolase_TIM"/>
</dbReference>
<dbReference type="CDD" id="cd01169">
    <property type="entry name" value="HMPP_kinase"/>
    <property type="match status" value="1"/>
</dbReference>
<dbReference type="Proteomes" id="UP001202134">
    <property type="component" value="Unassembled WGS sequence"/>
</dbReference>
<dbReference type="Gene3D" id="3.40.1190.20">
    <property type="match status" value="1"/>
</dbReference>
<dbReference type="NCBIfam" id="NF002904">
    <property type="entry name" value="PRK03512.1"/>
    <property type="match status" value="1"/>
</dbReference>
<protein>
    <recommendedName>
        <fullName evidence="3">hydroxymethylpyrimidine kinase</fullName>
        <ecNumber evidence="3">2.7.1.49</ecNumber>
    </recommendedName>
</protein>
<evidence type="ECO:0000313" key="8">
    <source>
        <dbReference type="EMBL" id="MCL1045134.1"/>
    </source>
</evidence>
<dbReference type="InterPro" id="IPR029056">
    <property type="entry name" value="Ribokinase-like"/>
</dbReference>
<dbReference type="Pfam" id="PF08543">
    <property type="entry name" value="Phos_pyr_kin"/>
    <property type="match status" value="1"/>
</dbReference>
<dbReference type="Gene3D" id="3.20.20.70">
    <property type="entry name" value="Aldolase class I"/>
    <property type="match status" value="1"/>
</dbReference>
<dbReference type="EMBL" id="JAKIKU010000003">
    <property type="protein sequence ID" value="MCL1045134.1"/>
    <property type="molecule type" value="Genomic_DNA"/>
</dbReference>
<gene>
    <name evidence="8" type="primary">thiE</name>
    <name evidence="8" type="ORF">L2737_07310</name>
</gene>
<dbReference type="SUPFAM" id="SSF51391">
    <property type="entry name" value="Thiamin phosphate synthase"/>
    <property type="match status" value="1"/>
</dbReference>
<dbReference type="GO" id="GO:0004789">
    <property type="term" value="F:thiamine-phosphate diphosphorylase activity"/>
    <property type="evidence" value="ECO:0007669"/>
    <property type="project" value="UniProtKB-EC"/>
</dbReference>
<comment type="caution">
    <text evidence="8">The sequence shown here is derived from an EMBL/GenBank/DDBJ whole genome shotgun (WGS) entry which is preliminary data.</text>
</comment>
<comment type="cofactor">
    <cofactor evidence="1">
        <name>Mg(2+)</name>
        <dbReference type="ChEBI" id="CHEBI:18420"/>
    </cofactor>
</comment>
<dbReference type="PANTHER" id="PTHR20858">
    <property type="entry name" value="PHOSPHOMETHYLPYRIMIDINE KINASE"/>
    <property type="match status" value="1"/>
</dbReference>
<evidence type="ECO:0000313" key="9">
    <source>
        <dbReference type="Proteomes" id="UP001202134"/>
    </source>
</evidence>
<dbReference type="RefSeq" id="WP_248955297.1">
    <property type="nucleotide sequence ID" value="NZ_JAKIKU010000003.1"/>
</dbReference>
<dbReference type="CDD" id="cd00564">
    <property type="entry name" value="TMP_TenI"/>
    <property type="match status" value="1"/>
</dbReference>
<evidence type="ECO:0000256" key="3">
    <source>
        <dbReference type="ARBA" id="ARBA00012135"/>
    </source>
</evidence>
<keyword evidence="4" id="KW-0511">Multifunctional enzyme</keyword>
<proteinExistence type="predicted"/>
<evidence type="ECO:0000256" key="2">
    <source>
        <dbReference type="ARBA" id="ARBA00004948"/>
    </source>
</evidence>
<comment type="pathway">
    <text evidence="2">Cofactor biosynthesis; thiamine diphosphate biosynthesis.</text>
</comment>
<feature type="region of interest" description="Disordered" evidence="5">
    <location>
        <begin position="549"/>
        <end position="573"/>
    </location>
</feature>
<organism evidence="8 9">
    <name type="scientific">Shewanella electrodiphila</name>
    <dbReference type="NCBI Taxonomy" id="934143"/>
    <lineage>
        <taxon>Bacteria</taxon>
        <taxon>Pseudomonadati</taxon>
        <taxon>Pseudomonadota</taxon>
        <taxon>Gammaproteobacteria</taxon>
        <taxon>Alteromonadales</taxon>
        <taxon>Shewanellaceae</taxon>
        <taxon>Shewanella</taxon>
    </lineage>
</organism>
<evidence type="ECO:0000256" key="4">
    <source>
        <dbReference type="ARBA" id="ARBA00023268"/>
    </source>
</evidence>
<name>A0ABT0KNF3_9GAMM</name>
<keyword evidence="8" id="KW-0808">Transferase</keyword>
<evidence type="ECO:0000259" key="7">
    <source>
        <dbReference type="Pfam" id="PF08543"/>
    </source>
</evidence>
<sequence>MQRPYDLKKVQAKPVQAGQLQTKPIVWTIAGSDSGGGAGIQTDLATINDLGCFGCSVITTITAQNSVAVNLVEPVSEAMLEAQLTALYDDLQPAAIKIGLIANQQQLNAIACWLNAFRQRNIANQTVPVIVDPVMVASCGDGLNQTDELDFSPFKGLMTLVTPNAAELFRLEGLANIANPHSKVGFHQAATALNQLLCCNVLAKGGDAEPWQGETASDLFVCQQVNGVSGSHQYQQFWLTSQRIDTDNNHGSGCTLSSAIACFMAYGYVLHDAIVMAKAYVSKGLINSVQYGQGTGPVAKTGWPEDISLYPSISLYYDHQPYDLFTSTTQSGCYDNGFPQLSQEIGIYPVVNDVVMLEALLKANCTTAQLRIKQSDNLLLKDIEQQIQQAITLGRDYNAQVFINDHWQLALKHGAFGIHLGQEDVELANLDSIKEAGIALGLSSHSIFEILLAHQLKPSYIALGHIFPTTTKVMPSAPQGLAKLAHYAALLKPVCPTVAIGGIDKHVLDAVKATTVRSVAVVRAITEANYPETAFKQLSHQWFSDSTGISTKSQYEKEPNDSKYTIKGNSDDE</sequence>
<dbReference type="Pfam" id="PF02581">
    <property type="entry name" value="TMP-TENI"/>
    <property type="match status" value="1"/>
</dbReference>
<reference evidence="8 9" key="1">
    <citation type="submission" date="2022-01" db="EMBL/GenBank/DDBJ databases">
        <title>Whole genome-based taxonomy of the Shewanellaceae.</title>
        <authorList>
            <person name="Martin-Rodriguez A.J."/>
        </authorList>
    </citation>
    <scope>NUCLEOTIDE SEQUENCE [LARGE SCALE GENOMIC DNA]</scope>
    <source>
        <strain evidence="8 9">DSM 24955</strain>
    </source>
</reference>
<dbReference type="InterPro" id="IPR013749">
    <property type="entry name" value="PM/HMP-P_kinase-1"/>
</dbReference>
<accession>A0ABT0KNF3</accession>
<dbReference type="EC" id="2.7.1.49" evidence="3"/>
<dbReference type="InterPro" id="IPR004399">
    <property type="entry name" value="HMP/HMP-P_kinase_dom"/>
</dbReference>